<dbReference type="EMBL" id="AZBU02000001">
    <property type="protein sequence ID" value="TMS32529.1"/>
    <property type="molecule type" value="Genomic_DNA"/>
</dbReference>
<name>A0A4U8UJA7_STECR</name>
<gene>
    <name evidence="2" type="ORF">L596_000357</name>
</gene>
<dbReference type="EMBL" id="CM016762">
    <property type="protein sequence ID" value="TMS32529.1"/>
    <property type="molecule type" value="Genomic_DNA"/>
</dbReference>
<evidence type="ECO:0000313" key="3">
    <source>
        <dbReference type="Proteomes" id="UP000298663"/>
    </source>
</evidence>
<feature type="transmembrane region" description="Helical" evidence="1">
    <location>
        <begin position="24"/>
        <end position="47"/>
    </location>
</feature>
<organism evidence="2 3">
    <name type="scientific">Steinernema carpocapsae</name>
    <name type="common">Entomopathogenic nematode</name>
    <dbReference type="NCBI Taxonomy" id="34508"/>
    <lineage>
        <taxon>Eukaryota</taxon>
        <taxon>Metazoa</taxon>
        <taxon>Ecdysozoa</taxon>
        <taxon>Nematoda</taxon>
        <taxon>Chromadorea</taxon>
        <taxon>Rhabditida</taxon>
        <taxon>Tylenchina</taxon>
        <taxon>Panagrolaimomorpha</taxon>
        <taxon>Strongyloidoidea</taxon>
        <taxon>Steinernematidae</taxon>
        <taxon>Steinernema</taxon>
    </lineage>
</organism>
<keyword evidence="1" id="KW-0472">Membrane</keyword>
<proteinExistence type="predicted"/>
<dbReference type="Proteomes" id="UP000298663">
    <property type="component" value="Chromosome X"/>
</dbReference>
<sequence>MAPTPTTVPYDIVTTTDVDTGLNVGIVVLLVIFLSLVACSTCSCLCARWGDKLMKREVQRAYEDKERHYRQLAVIEERQARIAVLDEVIRTLKESPSFDSLSF</sequence>
<dbReference type="AlphaFoldDB" id="A0A4U8UJA7"/>
<comment type="caution">
    <text evidence="2">The sequence shown here is derived from an EMBL/GenBank/DDBJ whole genome shotgun (WGS) entry which is preliminary data.</text>
</comment>
<protein>
    <submittedName>
        <fullName evidence="2">Uncharacterized protein</fullName>
    </submittedName>
</protein>
<keyword evidence="1" id="KW-0812">Transmembrane</keyword>
<reference evidence="2 3" key="1">
    <citation type="journal article" date="2015" name="Genome Biol.">
        <title>Comparative genomics of Steinernema reveals deeply conserved gene regulatory networks.</title>
        <authorList>
            <person name="Dillman A.R."/>
            <person name="Macchietto M."/>
            <person name="Porter C.F."/>
            <person name="Rogers A."/>
            <person name="Williams B."/>
            <person name="Antoshechkin I."/>
            <person name="Lee M.M."/>
            <person name="Goodwin Z."/>
            <person name="Lu X."/>
            <person name="Lewis E.E."/>
            <person name="Goodrich-Blair H."/>
            <person name="Stock S.P."/>
            <person name="Adams B.J."/>
            <person name="Sternberg P.W."/>
            <person name="Mortazavi A."/>
        </authorList>
    </citation>
    <scope>NUCLEOTIDE SEQUENCE [LARGE SCALE GENOMIC DNA]</scope>
    <source>
        <strain evidence="2 3">ALL</strain>
    </source>
</reference>
<evidence type="ECO:0000313" key="2">
    <source>
        <dbReference type="EMBL" id="TMS32529.1"/>
    </source>
</evidence>
<evidence type="ECO:0000256" key="1">
    <source>
        <dbReference type="SAM" id="Phobius"/>
    </source>
</evidence>
<reference evidence="2 3" key="2">
    <citation type="journal article" date="2019" name="G3 (Bethesda)">
        <title>Hybrid Assembly of the Genome of the Entomopathogenic Nematode Steinernema carpocapsae Identifies the X-Chromosome.</title>
        <authorList>
            <person name="Serra L."/>
            <person name="Macchietto M."/>
            <person name="Macias-Munoz A."/>
            <person name="McGill C.J."/>
            <person name="Rodriguez I.M."/>
            <person name="Rodriguez B."/>
            <person name="Murad R."/>
            <person name="Mortazavi A."/>
        </authorList>
    </citation>
    <scope>NUCLEOTIDE SEQUENCE [LARGE SCALE GENOMIC DNA]</scope>
    <source>
        <strain evidence="2 3">ALL</strain>
    </source>
</reference>
<keyword evidence="1" id="KW-1133">Transmembrane helix</keyword>
<keyword evidence="3" id="KW-1185">Reference proteome</keyword>
<accession>A0A4U8UJA7</accession>